<comment type="caution">
    <text evidence="2">The sequence shown here is derived from an EMBL/GenBank/DDBJ whole genome shotgun (WGS) entry which is preliminary data.</text>
</comment>
<dbReference type="InterPro" id="IPR036249">
    <property type="entry name" value="Thioredoxin-like_sf"/>
</dbReference>
<feature type="domain" description="Thioredoxin" evidence="1">
    <location>
        <begin position="1"/>
        <end position="103"/>
    </location>
</feature>
<dbReference type="InterPro" id="IPR013766">
    <property type="entry name" value="Thioredoxin_domain"/>
</dbReference>
<sequence>MQELNLKTFEEKIQSGEETVVLFYSPTCAHCKRTETGIEELETEGVQTFFGKVDITAEPELASRWDIQVLPTLLFFRNGAVKDKKTGFTHKLIINEAIKKLSE</sequence>
<reference evidence="2 3" key="1">
    <citation type="journal article" date="2020" name="Cell Host Microbe">
        <title>Functional and Genomic Variation between Human-Derived Isolates of Lachnospiraceae Reveals Inter- and Intra-Species Diversity.</title>
        <authorList>
            <person name="Sorbara M.T."/>
            <person name="Littmann E.R."/>
            <person name="Fontana E."/>
            <person name="Moody T.U."/>
            <person name="Kohout C.E."/>
            <person name="Gjonbalaj M."/>
            <person name="Eaton V."/>
            <person name="Seok R."/>
            <person name="Leiner I.M."/>
            <person name="Pamer E.G."/>
        </authorList>
    </citation>
    <scope>NUCLEOTIDE SEQUENCE [LARGE SCALE GENOMIC DNA]</scope>
    <source>
        <strain evidence="2 3">MSK.15.26</strain>
    </source>
</reference>
<dbReference type="CDD" id="cd02947">
    <property type="entry name" value="TRX_family"/>
    <property type="match status" value="1"/>
</dbReference>
<organism evidence="2 3">
    <name type="scientific">Blautia hansenii</name>
    <name type="common">Ruminococcus hansenii</name>
    <dbReference type="NCBI Taxonomy" id="1322"/>
    <lineage>
        <taxon>Bacteria</taxon>
        <taxon>Bacillati</taxon>
        <taxon>Bacillota</taxon>
        <taxon>Clostridia</taxon>
        <taxon>Lachnospirales</taxon>
        <taxon>Lachnospiraceae</taxon>
        <taxon>Blautia</taxon>
    </lineage>
</organism>
<dbReference type="Proteomes" id="UP000822142">
    <property type="component" value="Unassembled WGS sequence"/>
</dbReference>
<dbReference type="EMBL" id="JAAITA010000001">
    <property type="protein sequence ID" value="NSJ84664.1"/>
    <property type="molecule type" value="Genomic_DNA"/>
</dbReference>
<name>A0ABX2I341_BLAHA</name>
<dbReference type="SUPFAM" id="SSF52833">
    <property type="entry name" value="Thioredoxin-like"/>
    <property type="match status" value="1"/>
</dbReference>
<gene>
    <name evidence="2" type="ORF">G5A70_00355</name>
</gene>
<evidence type="ECO:0000259" key="1">
    <source>
        <dbReference type="PROSITE" id="PS51352"/>
    </source>
</evidence>
<keyword evidence="3" id="KW-1185">Reference proteome</keyword>
<dbReference type="RefSeq" id="WP_173747146.1">
    <property type="nucleotide sequence ID" value="NZ_JAAITA010000001.1"/>
</dbReference>
<dbReference type="Gene3D" id="3.40.30.10">
    <property type="entry name" value="Glutaredoxin"/>
    <property type="match status" value="1"/>
</dbReference>
<dbReference type="PANTHER" id="PTHR18929">
    <property type="entry name" value="PROTEIN DISULFIDE ISOMERASE"/>
    <property type="match status" value="1"/>
</dbReference>
<accession>A0ABX2I341</accession>
<proteinExistence type="predicted"/>
<evidence type="ECO:0000313" key="2">
    <source>
        <dbReference type="EMBL" id="NSJ84664.1"/>
    </source>
</evidence>
<protein>
    <submittedName>
        <fullName evidence="2">Thioredoxin family protein</fullName>
    </submittedName>
</protein>
<evidence type="ECO:0000313" key="3">
    <source>
        <dbReference type="Proteomes" id="UP000822142"/>
    </source>
</evidence>
<dbReference type="Pfam" id="PF00085">
    <property type="entry name" value="Thioredoxin"/>
    <property type="match status" value="1"/>
</dbReference>
<dbReference type="PROSITE" id="PS51352">
    <property type="entry name" value="THIOREDOXIN_2"/>
    <property type="match status" value="1"/>
</dbReference>
<dbReference type="InterPro" id="IPR017937">
    <property type="entry name" value="Thioredoxin_CS"/>
</dbReference>
<dbReference type="PROSITE" id="PS00194">
    <property type="entry name" value="THIOREDOXIN_1"/>
    <property type="match status" value="1"/>
</dbReference>